<comment type="subcellular location">
    <subcellularLocation>
        <location evidence="2">Chromosome</location>
        <location evidence="2">Centromere</location>
    </subcellularLocation>
    <subcellularLocation>
        <location evidence="1">Nucleus</location>
    </subcellularLocation>
</comment>
<evidence type="ECO:0000256" key="6">
    <source>
        <dbReference type="ARBA" id="ARBA00023242"/>
    </source>
</evidence>
<dbReference type="Proteomes" id="UP001313282">
    <property type="component" value="Unassembled WGS sequence"/>
</dbReference>
<evidence type="ECO:0000256" key="5">
    <source>
        <dbReference type="ARBA" id="ARBA00023054"/>
    </source>
</evidence>
<dbReference type="AlphaFoldDB" id="A0AAN8RF41"/>
<dbReference type="GO" id="GO:0000775">
    <property type="term" value="C:chromosome, centromeric region"/>
    <property type="evidence" value="ECO:0007669"/>
    <property type="project" value="UniProtKB-SubCell"/>
</dbReference>
<evidence type="ECO:0000256" key="1">
    <source>
        <dbReference type="ARBA" id="ARBA00004123"/>
    </source>
</evidence>
<keyword evidence="6" id="KW-0539">Nucleus</keyword>
<gene>
    <name evidence="9" type="ORF">TWF718_004560</name>
</gene>
<dbReference type="GO" id="GO:0000070">
    <property type="term" value="P:mitotic sister chromatid segregation"/>
    <property type="evidence" value="ECO:0007669"/>
    <property type="project" value="TreeGrafter"/>
</dbReference>
<keyword evidence="10" id="KW-1185">Reference proteome</keyword>
<keyword evidence="4" id="KW-0158">Chromosome</keyword>
<keyword evidence="5 8" id="KW-0175">Coiled coil</keyword>
<sequence>MDYDSPVPLAVIARLQALTHTSYLRASSINNYPKPDQTAQDTVKSAEEQHRKTVRHDIKALDELIKKQEDAIRGLKSQIERLHKREEVTPQKIALAKTIALKDGSETYFDELPWLPEDDSAINTLLTLRSVLKVIEANRKGVMDGERKVEEMKKAVRREQGWVATAQEIENELERKIYELEGINRLPEPTKRRERKQIEAYENETKDMARVSARLTKELRKFVKDRLGAAIAVEEAGGPVTGSKLNVVELRDYLDIEGGDGKPGRRTKAVKAKERGQKRLDEIWGSRDEEGVTVSPEEKAGEELLELIEKLVNTMLNEDPHAYTSLTRESAASRYLVRSFVATLHPKDALRIRLIDFGGKIDAAH</sequence>
<evidence type="ECO:0000256" key="8">
    <source>
        <dbReference type="SAM" id="Coils"/>
    </source>
</evidence>
<evidence type="ECO:0000256" key="3">
    <source>
        <dbReference type="ARBA" id="ARBA00005795"/>
    </source>
</evidence>
<feature type="coiled-coil region" evidence="8">
    <location>
        <begin position="58"/>
        <end position="85"/>
    </location>
</feature>
<organism evidence="9 10">
    <name type="scientific">Orbilia javanica</name>
    <dbReference type="NCBI Taxonomy" id="47235"/>
    <lineage>
        <taxon>Eukaryota</taxon>
        <taxon>Fungi</taxon>
        <taxon>Dikarya</taxon>
        <taxon>Ascomycota</taxon>
        <taxon>Pezizomycotina</taxon>
        <taxon>Orbiliomycetes</taxon>
        <taxon>Orbiliales</taxon>
        <taxon>Orbiliaceae</taxon>
        <taxon>Orbilia</taxon>
    </lineage>
</organism>
<dbReference type="GO" id="GO:0005634">
    <property type="term" value="C:nucleus"/>
    <property type="evidence" value="ECO:0007669"/>
    <property type="project" value="UniProtKB-SubCell"/>
</dbReference>
<reference evidence="9 10" key="1">
    <citation type="submission" date="2019-10" db="EMBL/GenBank/DDBJ databases">
        <authorList>
            <person name="Palmer J.M."/>
        </authorList>
    </citation>
    <scope>NUCLEOTIDE SEQUENCE [LARGE SCALE GENOMIC DNA]</scope>
    <source>
        <strain evidence="9 10">TWF718</strain>
    </source>
</reference>
<feature type="coiled-coil region" evidence="8">
    <location>
        <begin position="166"/>
        <end position="218"/>
    </location>
</feature>
<dbReference type="PANTHER" id="PTHR14401:SF6">
    <property type="entry name" value="CENTROMERE PROTEIN K"/>
    <property type="match status" value="1"/>
</dbReference>
<evidence type="ECO:0000313" key="10">
    <source>
        <dbReference type="Proteomes" id="UP001313282"/>
    </source>
</evidence>
<evidence type="ECO:0000313" key="9">
    <source>
        <dbReference type="EMBL" id="KAK6351400.1"/>
    </source>
</evidence>
<name>A0AAN8RF41_9PEZI</name>
<dbReference type="PANTHER" id="PTHR14401">
    <property type="entry name" value="CENTROMERE PROTEIN K"/>
    <property type="match status" value="1"/>
</dbReference>
<evidence type="ECO:0000256" key="4">
    <source>
        <dbReference type="ARBA" id="ARBA00022454"/>
    </source>
</evidence>
<accession>A0AAN8RF41</accession>
<protein>
    <submittedName>
        <fullName evidence="9">Uncharacterized protein</fullName>
    </submittedName>
</protein>
<comment type="caution">
    <text evidence="9">The sequence shown here is derived from an EMBL/GenBank/DDBJ whole genome shotgun (WGS) entry which is preliminary data.</text>
</comment>
<dbReference type="InterPro" id="IPR020993">
    <property type="entry name" value="Centromere_CenpK"/>
</dbReference>
<evidence type="ECO:0000256" key="7">
    <source>
        <dbReference type="ARBA" id="ARBA00023328"/>
    </source>
</evidence>
<dbReference type="GO" id="GO:0051382">
    <property type="term" value="P:kinetochore assembly"/>
    <property type="evidence" value="ECO:0007669"/>
    <property type="project" value="InterPro"/>
</dbReference>
<evidence type="ECO:0000256" key="2">
    <source>
        <dbReference type="ARBA" id="ARBA00004584"/>
    </source>
</evidence>
<proteinExistence type="inferred from homology"/>
<dbReference type="EMBL" id="JAVHNR010000002">
    <property type="protein sequence ID" value="KAK6351400.1"/>
    <property type="molecule type" value="Genomic_DNA"/>
</dbReference>
<comment type="similarity">
    <text evidence="3">Belongs to the CENP-K/MCM22 family.</text>
</comment>
<keyword evidence="7" id="KW-0137">Centromere</keyword>